<evidence type="ECO:0000313" key="1">
    <source>
        <dbReference type="EMBL" id="AWN49352.1"/>
    </source>
</evidence>
<protein>
    <submittedName>
        <fullName evidence="1">Uncharacterized protein</fullName>
    </submittedName>
</protein>
<keyword evidence="2" id="KW-1185">Reference proteome</keyword>
<name>A0A2U8WVR5_9HYPH</name>
<dbReference type="EMBL" id="CP029553">
    <property type="protein sequence ID" value="AWN49352.1"/>
    <property type="molecule type" value="Genomic_DNA"/>
</dbReference>
<dbReference type="Proteomes" id="UP000245444">
    <property type="component" value="Chromosome"/>
</dbReference>
<proteinExistence type="predicted"/>
<dbReference type="RefSeq" id="WP_109961623.1">
    <property type="nucleotide sequence ID" value="NZ_CP029553.1"/>
</dbReference>
<organism evidence="1 2">
    <name type="scientific">Methylobacterium terrae</name>
    <dbReference type="NCBI Taxonomy" id="2202827"/>
    <lineage>
        <taxon>Bacteria</taxon>
        <taxon>Pseudomonadati</taxon>
        <taxon>Pseudomonadota</taxon>
        <taxon>Alphaproteobacteria</taxon>
        <taxon>Hyphomicrobiales</taxon>
        <taxon>Methylobacteriaceae</taxon>
        <taxon>Methylobacterium</taxon>
    </lineage>
</organism>
<evidence type="ECO:0000313" key="2">
    <source>
        <dbReference type="Proteomes" id="UP000245444"/>
    </source>
</evidence>
<reference evidence="1 2" key="1">
    <citation type="submission" date="2018-05" db="EMBL/GenBank/DDBJ databases">
        <title>Complete Genome Sequence of Methylobacterium sp. 17Sr1-28.</title>
        <authorList>
            <person name="Srinivasan S."/>
        </authorList>
    </citation>
    <scope>NUCLEOTIDE SEQUENCE [LARGE SCALE GENOMIC DNA]</scope>
    <source>
        <strain evidence="1 2">17Sr1-28</strain>
    </source>
</reference>
<accession>A0A2U8WVR5</accession>
<dbReference type="KEGG" id="mtea:DK419_25880"/>
<gene>
    <name evidence="1" type="ORF">DK419_25880</name>
</gene>
<sequence>MTTTSAQNSDREHAILSAVTAAFVYSDHLLGKARIGGLSDNEARRLLAEARKARARLAG</sequence>
<dbReference type="AlphaFoldDB" id="A0A2U8WVR5"/>